<evidence type="ECO:0000256" key="2">
    <source>
        <dbReference type="ARBA" id="ARBA00022630"/>
    </source>
</evidence>
<keyword evidence="3" id="KW-0274">FAD</keyword>
<dbReference type="Proteomes" id="UP000253729">
    <property type="component" value="Unassembled WGS sequence"/>
</dbReference>
<dbReference type="RefSeq" id="XP_026621566.1">
    <property type="nucleotide sequence ID" value="XM_026774406.1"/>
</dbReference>
<evidence type="ECO:0000259" key="8">
    <source>
        <dbReference type="Pfam" id="PF07976"/>
    </source>
</evidence>
<dbReference type="PANTHER" id="PTHR43004">
    <property type="entry name" value="TRK SYSTEM POTASSIUM UPTAKE PROTEIN"/>
    <property type="match status" value="1"/>
</dbReference>
<keyword evidence="2" id="KW-0285">Flavoprotein</keyword>
<dbReference type="Gene3D" id="3.50.50.60">
    <property type="entry name" value="FAD/NAD(P)-binding domain"/>
    <property type="match status" value="1"/>
</dbReference>
<dbReference type="EMBL" id="KZ852075">
    <property type="protein sequence ID" value="RDH28544.1"/>
    <property type="molecule type" value="Genomic_DNA"/>
</dbReference>
<dbReference type="Gene3D" id="3.30.9.10">
    <property type="entry name" value="D-Amino Acid Oxidase, subunit A, domain 2"/>
    <property type="match status" value="1"/>
</dbReference>
<dbReference type="InterPro" id="IPR020904">
    <property type="entry name" value="Sc_DH/Rdtase_CS"/>
</dbReference>
<dbReference type="PANTHER" id="PTHR43004:SF4">
    <property type="entry name" value="FAD-BINDING DOMAIN-CONTAINING PROTEIN"/>
    <property type="match status" value="1"/>
</dbReference>
<dbReference type="SUPFAM" id="SSF51735">
    <property type="entry name" value="NAD(P)-binding Rossmann-fold domains"/>
    <property type="match status" value="1"/>
</dbReference>
<evidence type="ECO:0000313" key="9">
    <source>
        <dbReference type="EMBL" id="RDH28544.1"/>
    </source>
</evidence>
<dbReference type="Pfam" id="PF13561">
    <property type="entry name" value="adh_short_C2"/>
    <property type="match status" value="1"/>
</dbReference>
<sequence length="899" mass="98348">MFSLHGRTALVTGGARGCGLAFARGLAQAGANVAIFDRIPPEEGFLSIEKDYGVRTAYYEVDVSSPDSLATGFSAFQTDFDNALDICVPCAGINRHQTFLEFNYADHQELLGVNVLGLFHTAQLAARQMIANGTKHGSIVLVASMASHVAVRSQLCSAYCGSKGAVRAMCPAIAKELAEYGIRVNSISPGYVRTEMTAAFPHLIEEWKSAAMNGRIAEPEDIMGACVFLASDATILAQKWGYQLTRRSVRTPSLVTNYYNNTHPEATMNVSSPLQTQGLHTMSPSAINEGFSSPSTIPTTTVVVVGAGPSGLMLTNNLLRYGTPVILLDDRPTATSTGKADGLQPKTIETLKQLRLSDELLRNGAKVYDICFWESTPQNPTLNRTSRQTHYPDHLVGASDPYILLAHQGMLEDVLIKDIEERGGSVQRNSPFVSVSKTSDGSGELEVIYNDNTTNTQKAVRTKYLVGCDGARSKVRDFIPGAQLEGEMSNASWGVLDGIIDTDFPDLWSKVAVRSHTAGSILWIPRERGMTRLYVELSSTDGERVDRAKATPEYVMARAREAMQPFRLEWKFIEWFGNYVVGQRVARRFSDPENQIFIAGDAGHVHSALAAQGANTSMHDSVNLAWKLNLVSRGLAPASLLSTYSEERRKIANDLIAFDAGHVAAFEKGETALARNIEENIRFISGVGAEYDAGVVTKSRQSKVKGGIQPGTLTRPAKVTRYIDANPVDLQLDIPMMGQFRVVLFVGDVVGGKGFLEGFCGADALEGVHSVAKESYKKCPRGLSDGDKYFPLERYTPVSEVVTYGLVTRSEKREFELGDLPELLQKSRWTVYLDDVEGGEGCTKKWIGEMERDQVGVMAVRPDGNPSDAPYMPKHPCKNHRTKESSMIDEGQMQMQHKP</sequence>
<evidence type="ECO:0000256" key="4">
    <source>
        <dbReference type="ARBA" id="ARBA00022857"/>
    </source>
</evidence>
<dbReference type="GeneID" id="38142762"/>
<dbReference type="PRINTS" id="PR00420">
    <property type="entry name" value="RNGMNOXGNASE"/>
</dbReference>
<dbReference type="FunFam" id="3.40.50.720:FF:000084">
    <property type="entry name" value="Short-chain dehydrogenase reductase"/>
    <property type="match status" value="1"/>
</dbReference>
<feature type="domain" description="FAD-binding" evidence="7">
    <location>
        <begin position="300"/>
        <end position="658"/>
    </location>
</feature>
<dbReference type="Gene3D" id="3.40.30.20">
    <property type="match status" value="1"/>
</dbReference>
<dbReference type="InterPro" id="IPR038220">
    <property type="entry name" value="PHOX_C_sf"/>
</dbReference>
<gene>
    <name evidence="9" type="ORF">BDQ94DRAFT_183407</name>
</gene>
<dbReference type="GO" id="GO:0071949">
    <property type="term" value="F:FAD binding"/>
    <property type="evidence" value="ECO:0007669"/>
    <property type="project" value="InterPro"/>
</dbReference>
<accession>A0A3F3PNQ0</accession>
<evidence type="ECO:0000313" key="10">
    <source>
        <dbReference type="Proteomes" id="UP000253729"/>
    </source>
</evidence>
<feature type="domain" description="Phenol hydroxylase-like C-terminal dimerisation" evidence="8">
    <location>
        <begin position="690"/>
        <end position="864"/>
    </location>
</feature>
<dbReference type="InterPro" id="IPR012941">
    <property type="entry name" value="Phe_hydrox_C_dim_dom"/>
</dbReference>
<dbReference type="InterPro" id="IPR036291">
    <property type="entry name" value="NAD(P)-bd_dom_sf"/>
</dbReference>
<reference evidence="9 10" key="1">
    <citation type="submission" date="2018-07" db="EMBL/GenBank/DDBJ databases">
        <title>The genomes of Aspergillus section Nigri reveals drivers in fungal speciation.</title>
        <authorList>
            <consortium name="DOE Joint Genome Institute"/>
            <person name="Vesth T.C."/>
            <person name="Nybo J."/>
            <person name="Theobald S."/>
            <person name="Brandl J."/>
            <person name="Frisvad J.C."/>
            <person name="Nielsen K.F."/>
            <person name="Lyhne E.K."/>
            <person name="Kogle M.E."/>
            <person name="Kuo A."/>
            <person name="Riley R."/>
            <person name="Clum A."/>
            <person name="Nolan M."/>
            <person name="Lipzen A."/>
            <person name="Salamov A."/>
            <person name="Henrissat B."/>
            <person name="Wiebenga A."/>
            <person name="De vries R.P."/>
            <person name="Grigoriev I.V."/>
            <person name="Mortensen U.H."/>
            <person name="Andersen M.R."/>
            <person name="Baker S.E."/>
        </authorList>
    </citation>
    <scope>NUCLEOTIDE SEQUENCE [LARGE SCALE GENOMIC DNA]</scope>
    <source>
        <strain evidence="9 10">CBS 139.54b</strain>
    </source>
</reference>
<name>A0A3F3PNQ0_9EURO</name>
<dbReference type="InterPro" id="IPR036188">
    <property type="entry name" value="FAD/NAD-bd_sf"/>
</dbReference>
<dbReference type="PROSITE" id="PS00061">
    <property type="entry name" value="ADH_SHORT"/>
    <property type="match status" value="1"/>
</dbReference>
<evidence type="ECO:0000256" key="6">
    <source>
        <dbReference type="SAM" id="MobiDB-lite"/>
    </source>
</evidence>
<evidence type="ECO:0000256" key="1">
    <source>
        <dbReference type="ARBA" id="ARBA00007801"/>
    </source>
</evidence>
<dbReference type="InterPro" id="IPR050641">
    <property type="entry name" value="RIFMO-like"/>
</dbReference>
<evidence type="ECO:0000256" key="3">
    <source>
        <dbReference type="ARBA" id="ARBA00022827"/>
    </source>
</evidence>
<dbReference type="Pfam" id="PF01494">
    <property type="entry name" value="FAD_binding_3"/>
    <property type="match status" value="1"/>
</dbReference>
<dbReference type="AlphaFoldDB" id="A0A3F3PNQ0"/>
<dbReference type="SUPFAM" id="SSF54373">
    <property type="entry name" value="FAD-linked reductases, C-terminal domain"/>
    <property type="match status" value="1"/>
</dbReference>
<keyword evidence="10" id="KW-1185">Reference proteome</keyword>
<dbReference type="SUPFAM" id="SSF52833">
    <property type="entry name" value="Thioredoxin-like"/>
    <property type="match status" value="1"/>
</dbReference>
<dbReference type="SUPFAM" id="SSF51905">
    <property type="entry name" value="FAD/NAD(P)-binding domain"/>
    <property type="match status" value="1"/>
</dbReference>
<organism evidence="9 10">
    <name type="scientific">Aspergillus welwitschiae</name>
    <dbReference type="NCBI Taxonomy" id="1341132"/>
    <lineage>
        <taxon>Eukaryota</taxon>
        <taxon>Fungi</taxon>
        <taxon>Dikarya</taxon>
        <taxon>Ascomycota</taxon>
        <taxon>Pezizomycotina</taxon>
        <taxon>Eurotiomycetes</taxon>
        <taxon>Eurotiomycetidae</taxon>
        <taxon>Eurotiales</taxon>
        <taxon>Aspergillaceae</taxon>
        <taxon>Aspergillus</taxon>
        <taxon>Aspergillus subgen. Circumdati</taxon>
    </lineage>
</organism>
<dbReference type="GO" id="GO:0044550">
    <property type="term" value="P:secondary metabolite biosynthetic process"/>
    <property type="evidence" value="ECO:0007669"/>
    <property type="project" value="UniProtKB-ARBA"/>
</dbReference>
<comment type="similarity">
    <text evidence="1">Belongs to the PheA/TfdB FAD monooxygenase family.</text>
</comment>
<feature type="region of interest" description="Disordered" evidence="6">
    <location>
        <begin position="861"/>
        <end position="899"/>
    </location>
</feature>
<keyword evidence="5" id="KW-0560">Oxidoreductase</keyword>
<dbReference type="InterPro" id="IPR036249">
    <property type="entry name" value="Thioredoxin-like_sf"/>
</dbReference>
<dbReference type="InterPro" id="IPR002938">
    <property type="entry name" value="FAD-bd"/>
</dbReference>
<proteinExistence type="inferred from homology"/>
<protein>
    <submittedName>
        <fullName evidence="9">FAD binding domain-domain-containing protein</fullName>
    </submittedName>
</protein>
<dbReference type="Pfam" id="PF07976">
    <property type="entry name" value="Phe_hydrox_dim"/>
    <property type="match status" value="1"/>
</dbReference>
<evidence type="ECO:0000259" key="7">
    <source>
        <dbReference type="Pfam" id="PF01494"/>
    </source>
</evidence>
<dbReference type="GO" id="GO:0016709">
    <property type="term" value="F:oxidoreductase activity, acting on paired donors, with incorporation or reduction of molecular oxygen, NAD(P)H as one donor, and incorporation of one atom of oxygen"/>
    <property type="evidence" value="ECO:0007669"/>
    <property type="project" value="UniProtKB-ARBA"/>
</dbReference>
<dbReference type="InterPro" id="IPR002347">
    <property type="entry name" value="SDR_fam"/>
</dbReference>
<dbReference type="Gene3D" id="3.40.50.720">
    <property type="entry name" value="NAD(P)-binding Rossmann-like Domain"/>
    <property type="match status" value="1"/>
</dbReference>
<keyword evidence="4" id="KW-0521">NADP</keyword>
<dbReference type="STRING" id="1341132.A0A3F3PNQ0"/>
<evidence type="ECO:0000256" key="5">
    <source>
        <dbReference type="ARBA" id="ARBA00023002"/>
    </source>
</evidence>